<sequence>MATTSVDKDSTVSIVPQVEKHQWTPGGDERLVKSLYELYTMGMWKCDTSFKSGYLLQLEKMWVQKIPSAGVGTTHHIEYQVKTLKKQIMAIAKMFTISSGFSWNDVDKIVEVAKIVYDLWVKDCANRLGATTLAAEEEAIEVAAANAFNGSSQFKDGLEGIKVSSTQP</sequence>
<evidence type="ECO:0000313" key="2">
    <source>
        <dbReference type="Proteomes" id="UP001415857"/>
    </source>
</evidence>
<dbReference type="PANTHER" id="PTHR46250:SF15">
    <property type="entry name" value="OS01G0523800 PROTEIN"/>
    <property type="match status" value="1"/>
</dbReference>
<keyword evidence="2" id="KW-1185">Reference proteome</keyword>
<proteinExistence type="predicted"/>
<gene>
    <name evidence="1" type="ORF">L1049_013654</name>
</gene>
<organism evidence="1 2">
    <name type="scientific">Liquidambar formosana</name>
    <name type="common">Formosan gum</name>
    <dbReference type="NCBI Taxonomy" id="63359"/>
    <lineage>
        <taxon>Eukaryota</taxon>
        <taxon>Viridiplantae</taxon>
        <taxon>Streptophyta</taxon>
        <taxon>Embryophyta</taxon>
        <taxon>Tracheophyta</taxon>
        <taxon>Spermatophyta</taxon>
        <taxon>Magnoliopsida</taxon>
        <taxon>eudicotyledons</taxon>
        <taxon>Gunneridae</taxon>
        <taxon>Pentapetalae</taxon>
        <taxon>Saxifragales</taxon>
        <taxon>Altingiaceae</taxon>
        <taxon>Liquidambar</taxon>
    </lineage>
</organism>
<dbReference type="Proteomes" id="UP001415857">
    <property type="component" value="Unassembled WGS sequence"/>
</dbReference>
<accession>A0AAP0WYQ0</accession>
<comment type="caution">
    <text evidence="1">The sequence shown here is derived from an EMBL/GenBank/DDBJ whole genome shotgun (WGS) entry which is preliminary data.</text>
</comment>
<evidence type="ECO:0000313" key="1">
    <source>
        <dbReference type="EMBL" id="KAK9279970.1"/>
    </source>
</evidence>
<dbReference type="PANTHER" id="PTHR46250">
    <property type="entry name" value="MYB/SANT-LIKE DNA-BINDING DOMAIN PROTEIN-RELATED"/>
    <property type="match status" value="1"/>
</dbReference>
<protein>
    <recommendedName>
        <fullName evidence="3">Myb/SANT-like domain-containing protein</fullName>
    </recommendedName>
</protein>
<evidence type="ECO:0008006" key="3">
    <source>
        <dbReference type="Google" id="ProtNLM"/>
    </source>
</evidence>
<dbReference type="AlphaFoldDB" id="A0AAP0WYQ0"/>
<dbReference type="EMBL" id="JBBPBK010000008">
    <property type="protein sequence ID" value="KAK9279970.1"/>
    <property type="molecule type" value="Genomic_DNA"/>
</dbReference>
<reference evidence="1 2" key="1">
    <citation type="journal article" date="2024" name="Plant J.">
        <title>Genome sequences and population genomics reveal climatic adaptation and genomic divergence between two closely related sweetgum species.</title>
        <authorList>
            <person name="Xu W.Q."/>
            <person name="Ren C.Q."/>
            <person name="Zhang X.Y."/>
            <person name="Comes H.P."/>
            <person name="Liu X.H."/>
            <person name="Li Y.G."/>
            <person name="Kettle C.J."/>
            <person name="Jalonen R."/>
            <person name="Gaisberger H."/>
            <person name="Ma Y.Z."/>
            <person name="Qiu Y.X."/>
        </authorList>
    </citation>
    <scope>NUCLEOTIDE SEQUENCE [LARGE SCALE GENOMIC DNA]</scope>
    <source>
        <strain evidence="1">Hangzhou</strain>
    </source>
</reference>
<name>A0AAP0WYQ0_LIQFO</name>